<dbReference type="EMBL" id="JAUSUB010000002">
    <property type="protein sequence ID" value="MDQ0268685.1"/>
    <property type="molecule type" value="Genomic_DNA"/>
</dbReference>
<protein>
    <submittedName>
        <fullName evidence="2">Flagellar biosynthesis/type III secretory pathway M-ring protein FliF/YscJ</fullName>
    </submittedName>
</protein>
<feature type="transmembrane region" description="Helical" evidence="1">
    <location>
        <begin position="12"/>
        <end position="38"/>
    </location>
</feature>
<keyword evidence="2" id="KW-0282">Flagellum</keyword>
<evidence type="ECO:0000313" key="3">
    <source>
        <dbReference type="Proteomes" id="UP001238088"/>
    </source>
</evidence>
<evidence type="ECO:0000313" key="2">
    <source>
        <dbReference type="EMBL" id="MDQ0268685.1"/>
    </source>
</evidence>
<dbReference type="Proteomes" id="UP001238088">
    <property type="component" value="Unassembled WGS sequence"/>
</dbReference>
<sequence>MEWSKETELFIIFIYYVIPVVILGLVFIGVILLLRNLIRIRNKKKNQRNRK</sequence>
<organism evidence="2 3">
    <name type="scientific">Cytobacillus purgationiresistens</name>
    <dbReference type="NCBI Taxonomy" id="863449"/>
    <lineage>
        <taxon>Bacteria</taxon>
        <taxon>Bacillati</taxon>
        <taxon>Bacillota</taxon>
        <taxon>Bacilli</taxon>
        <taxon>Bacillales</taxon>
        <taxon>Bacillaceae</taxon>
        <taxon>Cytobacillus</taxon>
    </lineage>
</organism>
<comment type="caution">
    <text evidence="2">The sequence shown here is derived from an EMBL/GenBank/DDBJ whole genome shotgun (WGS) entry which is preliminary data.</text>
</comment>
<keyword evidence="2" id="KW-0966">Cell projection</keyword>
<name>A0ABU0AF16_9BACI</name>
<evidence type="ECO:0000256" key="1">
    <source>
        <dbReference type="SAM" id="Phobius"/>
    </source>
</evidence>
<reference evidence="2 3" key="1">
    <citation type="submission" date="2023-07" db="EMBL/GenBank/DDBJ databases">
        <title>Genomic Encyclopedia of Type Strains, Phase IV (KMG-IV): sequencing the most valuable type-strain genomes for metagenomic binning, comparative biology and taxonomic classification.</title>
        <authorList>
            <person name="Goeker M."/>
        </authorList>
    </citation>
    <scope>NUCLEOTIDE SEQUENCE [LARGE SCALE GENOMIC DNA]</scope>
    <source>
        <strain evidence="2 3">DSM 23494</strain>
    </source>
</reference>
<keyword evidence="2" id="KW-0969">Cilium</keyword>
<proteinExistence type="predicted"/>
<keyword evidence="3" id="KW-1185">Reference proteome</keyword>
<gene>
    <name evidence="2" type="ORF">J2S17_000554</name>
</gene>
<keyword evidence="1" id="KW-0472">Membrane</keyword>
<accession>A0ABU0AF16</accession>
<keyword evidence="1" id="KW-1133">Transmembrane helix</keyword>
<keyword evidence="1" id="KW-0812">Transmembrane</keyword>